<evidence type="ECO:0000259" key="3">
    <source>
        <dbReference type="PROSITE" id="PS51186"/>
    </source>
</evidence>
<proteinExistence type="predicted"/>
<protein>
    <submittedName>
        <fullName evidence="4">Ribosomal-protein-alanine acetyltransferase</fullName>
    </submittedName>
</protein>
<dbReference type="Proteomes" id="UP000028864">
    <property type="component" value="Unassembled WGS sequence"/>
</dbReference>
<dbReference type="Pfam" id="PF13508">
    <property type="entry name" value="Acetyltransf_7"/>
    <property type="match status" value="1"/>
</dbReference>
<gene>
    <name evidence="4" type="ORF">BN1047_00197</name>
</gene>
<dbReference type="SUPFAM" id="SSF55729">
    <property type="entry name" value="Acyl-CoA N-acyltransferases (Nat)"/>
    <property type="match status" value="2"/>
</dbReference>
<reference evidence="4" key="2">
    <citation type="submission" date="2015-09" db="EMBL/GenBank/DDBJ databases">
        <title>Draft genome sequence of Mycobacterium neoaurum DSM 44074.</title>
        <authorList>
            <person name="Croce O."/>
            <person name="Robert C."/>
            <person name="Raoult D."/>
            <person name="Drancourt M."/>
        </authorList>
    </citation>
    <scope>NUCLEOTIDE SEQUENCE</scope>
    <source>
        <strain evidence="4">DSM 44074</strain>
    </source>
</reference>
<dbReference type="AlphaFoldDB" id="A0AAV2WDC9"/>
<evidence type="ECO:0000313" key="5">
    <source>
        <dbReference type="Proteomes" id="UP000028864"/>
    </source>
</evidence>
<dbReference type="Pfam" id="PF00583">
    <property type="entry name" value="Acetyltransf_1"/>
    <property type="match status" value="1"/>
</dbReference>
<sequence length="321" mass="35195">MTTITFRASTADDFEFVFELHKATLGPYVDQVWGWDDDVQRAYLGRNIDFAVTQVIVVDGADAGRLDLAERDGDVYVGLLEVASVFQRRGIGTRVLREVLDDAFAAGRGVCLNVLKVNTDAHRLYRRLGFVVVAETEIRWRMRAHPPGIHESNAATEDLVFSQSDPEVRLRAATPDDLGFLVEMARYASVIEDRPLPDPADDDVVEMLPAPGTVTIIAEDRYGSPVGAAWTYHSSPPLRTDADGAPLPELCMAVAPPQRGGGIGAMLLEALFADLAPRFDSMCANVHVRNPARRLYERKGFRDDGIGHGPLGIALIKDLGR</sequence>
<evidence type="ECO:0000256" key="2">
    <source>
        <dbReference type="ARBA" id="ARBA00023315"/>
    </source>
</evidence>
<dbReference type="PANTHER" id="PTHR43420:SF44">
    <property type="entry name" value="ACETYLTRANSFERASE YPEA"/>
    <property type="match status" value="1"/>
</dbReference>
<dbReference type="RefSeq" id="WP_051644239.1">
    <property type="nucleotide sequence ID" value="NZ_LK021337.1"/>
</dbReference>
<evidence type="ECO:0000313" key="4">
    <source>
        <dbReference type="EMBL" id="CDQ42345.1"/>
    </source>
</evidence>
<dbReference type="InterPro" id="IPR016181">
    <property type="entry name" value="Acyl_CoA_acyltransferase"/>
</dbReference>
<dbReference type="InterPro" id="IPR050680">
    <property type="entry name" value="YpeA/RimI_acetyltransf"/>
</dbReference>
<name>A0AAV2WDC9_MYCNE</name>
<keyword evidence="1" id="KW-0808">Transferase</keyword>
<dbReference type="PANTHER" id="PTHR43420">
    <property type="entry name" value="ACETYLTRANSFERASE"/>
    <property type="match status" value="1"/>
</dbReference>
<dbReference type="CDD" id="cd04301">
    <property type="entry name" value="NAT_SF"/>
    <property type="match status" value="1"/>
</dbReference>
<evidence type="ECO:0000256" key="1">
    <source>
        <dbReference type="ARBA" id="ARBA00022679"/>
    </source>
</evidence>
<dbReference type="Gene3D" id="3.40.630.30">
    <property type="match status" value="2"/>
</dbReference>
<keyword evidence="2" id="KW-0012">Acyltransferase</keyword>
<organism evidence="4 5">
    <name type="scientific">Mycolicibacterium neoaurum</name>
    <name type="common">Mycobacterium neoaurum</name>
    <dbReference type="NCBI Taxonomy" id="1795"/>
    <lineage>
        <taxon>Bacteria</taxon>
        <taxon>Bacillati</taxon>
        <taxon>Actinomycetota</taxon>
        <taxon>Actinomycetes</taxon>
        <taxon>Mycobacteriales</taxon>
        <taxon>Mycobacteriaceae</taxon>
        <taxon>Mycolicibacterium</taxon>
    </lineage>
</organism>
<feature type="domain" description="N-acetyltransferase" evidence="3">
    <location>
        <begin position="4"/>
        <end position="147"/>
    </location>
</feature>
<dbReference type="EMBL" id="LK021337">
    <property type="protein sequence ID" value="CDQ42345.1"/>
    <property type="molecule type" value="Genomic_DNA"/>
</dbReference>
<feature type="domain" description="N-acetyltransferase" evidence="3">
    <location>
        <begin position="168"/>
        <end position="320"/>
    </location>
</feature>
<dbReference type="InterPro" id="IPR000182">
    <property type="entry name" value="GNAT_dom"/>
</dbReference>
<accession>A0AAV2WDC9</accession>
<dbReference type="GO" id="GO:0016747">
    <property type="term" value="F:acyltransferase activity, transferring groups other than amino-acyl groups"/>
    <property type="evidence" value="ECO:0007669"/>
    <property type="project" value="InterPro"/>
</dbReference>
<reference evidence="4" key="1">
    <citation type="submission" date="2014-05" db="EMBL/GenBank/DDBJ databases">
        <authorList>
            <person name="Urmite Genomes"/>
        </authorList>
    </citation>
    <scope>NUCLEOTIDE SEQUENCE</scope>
    <source>
        <strain evidence="4">DSM 44074</strain>
    </source>
</reference>
<dbReference type="PROSITE" id="PS51186">
    <property type="entry name" value="GNAT"/>
    <property type="match status" value="2"/>
</dbReference>